<evidence type="ECO:0000313" key="4">
    <source>
        <dbReference type="WBParaSite" id="GPUH_0002694901-mRNA-1"/>
    </source>
</evidence>
<dbReference type="WBParaSite" id="GPUH_0002694901-mRNA-1">
    <property type="protein sequence ID" value="GPUH_0002694901-mRNA-1"/>
    <property type="gene ID" value="GPUH_0002694901"/>
</dbReference>
<dbReference type="EMBL" id="UYRT01115669">
    <property type="protein sequence ID" value="VDN49672.1"/>
    <property type="molecule type" value="Genomic_DNA"/>
</dbReference>
<organism evidence="4">
    <name type="scientific">Gongylonema pulchrum</name>
    <dbReference type="NCBI Taxonomy" id="637853"/>
    <lineage>
        <taxon>Eukaryota</taxon>
        <taxon>Metazoa</taxon>
        <taxon>Ecdysozoa</taxon>
        <taxon>Nematoda</taxon>
        <taxon>Chromadorea</taxon>
        <taxon>Rhabditida</taxon>
        <taxon>Spirurina</taxon>
        <taxon>Spiruromorpha</taxon>
        <taxon>Spiruroidea</taxon>
        <taxon>Gongylonematidae</taxon>
        <taxon>Gongylonema</taxon>
    </lineage>
</organism>
<dbReference type="InterPro" id="IPR017379">
    <property type="entry name" value="GIPC1/2/3"/>
</dbReference>
<dbReference type="PANTHER" id="PTHR12259">
    <property type="entry name" value="RGS-GAIP INTERACTING PROTEIN GIPC"/>
    <property type="match status" value="1"/>
</dbReference>
<evidence type="ECO:0000313" key="3">
    <source>
        <dbReference type="Proteomes" id="UP000271098"/>
    </source>
</evidence>
<evidence type="ECO:0000313" key="2">
    <source>
        <dbReference type="EMBL" id="VDN49672.1"/>
    </source>
</evidence>
<dbReference type="PANTHER" id="PTHR12259:SF1">
    <property type="entry name" value="GH21964P"/>
    <property type="match status" value="1"/>
</dbReference>
<sequence>MSPSLQAIADCYDDVSADDILFCTINMHRICMGALLSSKISINDYIFAHVTGQKKLPSHCLRVNSKVFF</sequence>
<feature type="domain" description="GIPC1-3 GH1" evidence="1">
    <location>
        <begin position="6"/>
        <end position="48"/>
    </location>
</feature>
<dbReference type="Proteomes" id="UP000271098">
    <property type="component" value="Unassembled WGS sequence"/>
</dbReference>
<reference evidence="4" key="1">
    <citation type="submission" date="2016-06" db="UniProtKB">
        <authorList>
            <consortium name="WormBaseParasite"/>
        </authorList>
    </citation>
    <scope>IDENTIFICATION</scope>
</reference>
<name>A0A183F128_9BILA</name>
<protein>
    <recommendedName>
        <fullName evidence="1">GIPC1-3 GH1 domain-containing protein</fullName>
    </recommendedName>
</protein>
<gene>
    <name evidence="2" type="ORF">GPUH_LOCUS26920</name>
</gene>
<dbReference type="OrthoDB" id="6509831at2759"/>
<accession>A0A183F128</accession>
<reference evidence="2 3" key="2">
    <citation type="submission" date="2018-11" db="EMBL/GenBank/DDBJ databases">
        <authorList>
            <consortium name="Pathogen Informatics"/>
        </authorList>
    </citation>
    <scope>NUCLEOTIDE SEQUENCE [LARGE SCALE GENOMIC DNA]</scope>
</reference>
<evidence type="ECO:0000259" key="1">
    <source>
        <dbReference type="Pfam" id="PF25083"/>
    </source>
</evidence>
<keyword evidence="3" id="KW-1185">Reference proteome</keyword>
<proteinExistence type="predicted"/>
<dbReference type="Pfam" id="PF25083">
    <property type="entry name" value="GIPC1_GH1"/>
    <property type="match status" value="1"/>
</dbReference>
<dbReference type="AlphaFoldDB" id="A0A183F128"/>
<dbReference type="InterPro" id="IPR056814">
    <property type="entry name" value="GIPC1-3_GH1"/>
</dbReference>